<evidence type="ECO:0000313" key="1">
    <source>
        <dbReference type="EMBL" id="QDJ96796.1"/>
    </source>
</evidence>
<evidence type="ECO:0000313" key="2">
    <source>
        <dbReference type="Proteomes" id="UP000317703"/>
    </source>
</evidence>
<dbReference type="Proteomes" id="UP000317703">
    <property type="component" value="Segment"/>
</dbReference>
<protein>
    <submittedName>
        <fullName evidence="1">Uncharacterized protein</fullName>
    </submittedName>
</protein>
<proteinExistence type="predicted"/>
<reference evidence="1" key="1">
    <citation type="submission" date="2019-06" db="EMBL/GenBank/DDBJ databases">
        <title>Complete genome sequence of Aeromonas hydrophila bacteriophage PS1.</title>
        <authorList>
            <person name="Rai S."/>
            <person name="Tyagi A."/>
            <person name="Kumar N."/>
            <person name="Singh N."/>
        </authorList>
    </citation>
    <scope>NUCLEOTIDE SEQUENCE [LARGE SCALE GENOMIC DNA]</scope>
</reference>
<accession>A0A514TUU1</accession>
<organism evidence="1 2">
    <name type="scientific">Aeromonas phage PS1</name>
    <dbReference type="NCBI Taxonomy" id="2591406"/>
    <lineage>
        <taxon>Viruses</taxon>
        <taxon>Duplodnaviria</taxon>
        <taxon>Heunggongvirae</taxon>
        <taxon>Uroviricota</taxon>
        <taxon>Caudoviricetes</taxon>
        <taxon>Chimalliviridae</taxon>
        <taxon>Ferozepurvirus</taxon>
        <taxon>Ferozepurvirus PS1</taxon>
    </lineage>
</organism>
<dbReference type="EMBL" id="MN032614">
    <property type="protein sequence ID" value="QDJ96796.1"/>
    <property type="molecule type" value="Genomic_DNA"/>
</dbReference>
<keyword evidence="2" id="KW-1185">Reference proteome</keyword>
<sequence length="130" mass="14791">MSNSVEKLIVMIKRDVGEFLDMIKSKPFPSEIKTEEAKMFSFSTTCTGTEFKISVTALKTEFAGKFLIYINTAFMSEPKTKESIIIHGVPLHGTYESTHALENIEEEDQLDSEIYRLIEESLEQHISHAL</sequence>
<name>A0A514TUU1_9CAUD</name>
<gene>
    <name evidence="1" type="ORF">PS1_0037</name>
</gene>